<feature type="region of interest" description="Disordered" evidence="1">
    <location>
        <begin position="1"/>
        <end position="174"/>
    </location>
</feature>
<dbReference type="GeneID" id="112401130"/>
<feature type="compositionally biased region" description="Basic residues" evidence="1">
    <location>
        <begin position="1"/>
        <end position="10"/>
    </location>
</feature>
<feature type="compositionally biased region" description="Polar residues" evidence="1">
    <location>
        <begin position="104"/>
        <end position="118"/>
    </location>
</feature>
<dbReference type="CTD" id="7462"/>
<reference evidence="3" key="1">
    <citation type="submission" date="2025-08" db="UniProtKB">
        <authorList>
            <consortium name="RefSeq"/>
        </authorList>
    </citation>
    <scope>IDENTIFICATION</scope>
    <source>
        <tissue evidence="3">Meat</tissue>
    </source>
</reference>
<feature type="compositionally biased region" description="Gly residues" evidence="1">
    <location>
        <begin position="164"/>
        <end position="174"/>
    </location>
</feature>
<dbReference type="AlphaFoldDB" id="A0A341BJS2"/>
<accession>A0A341BJS2</accession>
<evidence type="ECO:0000313" key="2">
    <source>
        <dbReference type="Proteomes" id="UP000252040"/>
    </source>
</evidence>
<dbReference type="Proteomes" id="UP000252040">
    <property type="component" value="Unplaced"/>
</dbReference>
<evidence type="ECO:0000256" key="1">
    <source>
        <dbReference type="SAM" id="MobiDB-lite"/>
    </source>
</evidence>
<evidence type="ECO:0000313" key="3">
    <source>
        <dbReference type="RefSeq" id="XP_024602981.1"/>
    </source>
</evidence>
<keyword evidence="2" id="KW-1185">Reference proteome</keyword>
<organism evidence="2 3">
    <name type="scientific">Neophocaena asiaeorientalis asiaeorientalis</name>
    <name type="common">Yangtze finless porpoise</name>
    <name type="synonym">Neophocaena phocaenoides subsp. asiaeorientalis</name>
    <dbReference type="NCBI Taxonomy" id="1706337"/>
    <lineage>
        <taxon>Eukaryota</taxon>
        <taxon>Metazoa</taxon>
        <taxon>Chordata</taxon>
        <taxon>Craniata</taxon>
        <taxon>Vertebrata</taxon>
        <taxon>Euteleostomi</taxon>
        <taxon>Mammalia</taxon>
        <taxon>Eutheria</taxon>
        <taxon>Laurasiatheria</taxon>
        <taxon>Artiodactyla</taxon>
        <taxon>Whippomorpha</taxon>
        <taxon>Cetacea</taxon>
        <taxon>Odontoceti</taxon>
        <taxon>Phocoenidae</taxon>
        <taxon>Neophocaena</taxon>
    </lineage>
</organism>
<gene>
    <name evidence="3" type="primary">LAT2</name>
</gene>
<dbReference type="RefSeq" id="XP_024602981.1">
    <property type="nucleotide sequence ID" value="XM_024747213.1"/>
</dbReference>
<proteinExistence type="predicted"/>
<feature type="compositionally biased region" description="Polar residues" evidence="1">
    <location>
        <begin position="41"/>
        <end position="50"/>
    </location>
</feature>
<name>A0A341BJS2_NEOAA</name>
<sequence length="174" mass="18493">MSRGACKRISRTLQWPGPTPWSGRPGQGPWWTRPPTRHQQGRTSCCSSPPASRILHPPGTRTSAKEVDADQMHPTYTPSPRTISIVGSSRSPRKMKMTPIPMRTCSSVGQRKPNQGTRSLRVIRTQHPSGSGGSPGESWDTPLANPREDGTDTPSSGAFPAGGAVAGTGLGTCV</sequence>
<protein>
    <submittedName>
        <fullName evidence="3">Linker for activation of T-cells family member 2 isoform X2</fullName>
    </submittedName>
</protein>
<feature type="compositionally biased region" description="Polar residues" evidence="1">
    <location>
        <begin position="74"/>
        <end position="90"/>
    </location>
</feature>